<evidence type="ECO:0000313" key="2">
    <source>
        <dbReference type="Proteomes" id="UP000805193"/>
    </source>
</evidence>
<comment type="caution">
    <text evidence="1">The sequence shown here is derived from an EMBL/GenBank/DDBJ whole genome shotgun (WGS) entry which is preliminary data.</text>
</comment>
<evidence type="ECO:0000313" key="1">
    <source>
        <dbReference type="EMBL" id="KAG0418736.1"/>
    </source>
</evidence>
<sequence length="796" mass="89094">MAAMKVLDLKRELKARGLSTSGNKHELLERLQATTEALPDLQSDLSTDTQQGIHSVERLDNTVAENEEEVCSEANLISLKAINSDTEEYVDCAEELSRAETTTDVQEYQDQHHLTTRLSSDALTQATPERQITGKGWPATTCPVAAQKAKSPGSINQDSVPFIEIVGDERKQEVIDCCLTLPDTPQNEVEHVSIDKITTADYNCTLRTTLDCTQQTSQQERIENLESQVRQITERLYQVDTDRKNMAQMALLAERSEKKWRETVEGREALVGLIARCEGLETRLNRLLTVQLNDLRVESPENSQDNQEGCTIKTREGCTLEDAGIGRDTTSTSKDIPTWSKNRSQTTSKLPETSEIEESHQLEIHKDNESPNVRQDIKNSTQEMKELAQSRYAPQTAQCPKHLTCGSLNITQAPKGGIKATNQAVDVTIQDQHTSVKMSGERNGKSGAEVRPPHGVTREVIFAGDSNVARIATTLHDEVRDPKRLEILLNRKATVDVIHQLIDTYEEQARTVPRMYILHIGVNDILQGENPDSIVNRLQTRWSKRKSALAICSVPEIGSRGKGLQAATMLLNAKLKRLCKVIRAKFIDLSHGMTERAMEKDGLHYQKERVKVVSEIVGAVASRFLGNRKKRYQNRGRTDGPQGTVQMVRGVANEAEHEKTRTLRVVQAHSVPYHPPTQDLYYAAEEIDPHRQTHYLSDPVFPKNYRRVQAPTADLTHELSPIAMAPIGNSQIHAVGGQEYGPGMAVSSTMPLPQGMPVRLAAPLHPSLLPRPLYFYNTTPQRARQQRMKLERGWVN</sequence>
<dbReference type="EMBL" id="JABSTQ010010706">
    <property type="protein sequence ID" value="KAG0418736.1"/>
    <property type="molecule type" value="Genomic_DNA"/>
</dbReference>
<keyword evidence="2" id="KW-1185">Reference proteome</keyword>
<reference evidence="1 2" key="1">
    <citation type="journal article" date="2020" name="Cell">
        <title>Large-Scale Comparative Analyses of Tick Genomes Elucidate Their Genetic Diversity and Vector Capacities.</title>
        <authorList>
            <consortium name="Tick Genome and Microbiome Consortium (TIGMIC)"/>
            <person name="Jia N."/>
            <person name="Wang J."/>
            <person name="Shi W."/>
            <person name="Du L."/>
            <person name="Sun Y."/>
            <person name="Zhan W."/>
            <person name="Jiang J.F."/>
            <person name="Wang Q."/>
            <person name="Zhang B."/>
            <person name="Ji P."/>
            <person name="Bell-Sakyi L."/>
            <person name="Cui X.M."/>
            <person name="Yuan T.T."/>
            <person name="Jiang B.G."/>
            <person name="Yang W.F."/>
            <person name="Lam T.T."/>
            <person name="Chang Q.C."/>
            <person name="Ding S.J."/>
            <person name="Wang X.J."/>
            <person name="Zhu J.G."/>
            <person name="Ruan X.D."/>
            <person name="Zhao L."/>
            <person name="Wei J.T."/>
            <person name="Ye R.Z."/>
            <person name="Que T.C."/>
            <person name="Du C.H."/>
            <person name="Zhou Y.H."/>
            <person name="Cheng J.X."/>
            <person name="Dai P.F."/>
            <person name="Guo W.B."/>
            <person name="Han X.H."/>
            <person name="Huang E.J."/>
            <person name="Li L.F."/>
            <person name="Wei W."/>
            <person name="Gao Y.C."/>
            <person name="Liu J.Z."/>
            <person name="Shao H.Z."/>
            <person name="Wang X."/>
            <person name="Wang C.C."/>
            <person name="Yang T.C."/>
            <person name="Huo Q.B."/>
            <person name="Li W."/>
            <person name="Chen H.Y."/>
            <person name="Chen S.E."/>
            <person name="Zhou L.G."/>
            <person name="Ni X.B."/>
            <person name="Tian J.H."/>
            <person name="Sheng Y."/>
            <person name="Liu T."/>
            <person name="Pan Y.S."/>
            <person name="Xia L.Y."/>
            <person name="Li J."/>
            <person name="Zhao F."/>
            <person name="Cao W.C."/>
        </authorList>
    </citation>
    <scope>NUCLEOTIDE SEQUENCE [LARGE SCALE GENOMIC DNA]</scope>
    <source>
        <strain evidence="1">Iper-2018</strain>
    </source>
</reference>
<name>A0AC60PFF1_IXOPE</name>
<proteinExistence type="predicted"/>
<organism evidence="1 2">
    <name type="scientific">Ixodes persulcatus</name>
    <name type="common">Taiga tick</name>
    <dbReference type="NCBI Taxonomy" id="34615"/>
    <lineage>
        <taxon>Eukaryota</taxon>
        <taxon>Metazoa</taxon>
        <taxon>Ecdysozoa</taxon>
        <taxon>Arthropoda</taxon>
        <taxon>Chelicerata</taxon>
        <taxon>Arachnida</taxon>
        <taxon>Acari</taxon>
        <taxon>Parasitiformes</taxon>
        <taxon>Ixodida</taxon>
        <taxon>Ixodoidea</taxon>
        <taxon>Ixodidae</taxon>
        <taxon>Ixodinae</taxon>
        <taxon>Ixodes</taxon>
    </lineage>
</organism>
<gene>
    <name evidence="1" type="ORF">HPB47_004626</name>
</gene>
<dbReference type="Proteomes" id="UP000805193">
    <property type="component" value="Unassembled WGS sequence"/>
</dbReference>
<protein>
    <submittedName>
        <fullName evidence="1">Uncharacterized protein</fullName>
    </submittedName>
</protein>
<accession>A0AC60PFF1</accession>